<evidence type="ECO:0000256" key="1">
    <source>
        <dbReference type="ARBA" id="ARBA00000971"/>
    </source>
</evidence>
<dbReference type="InterPro" id="IPR046357">
    <property type="entry name" value="PPIase_dom_sf"/>
</dbReference>
<dbReference type="InterPro" id="IPR001179">
    <property type="entry name" value="PPIase_FKBP_dom"/>
</dbReference>
<evidence type="ECO:0000256" key="2">
    <source>
        <dbReference type="ARBA" id="ARBA00006577"/>
    </source>
</evidence>
<dbReference type="Gene3D" id="3.10.50.40">
    <property type="match status" value="1"/>
</dbReference>
<dbReference type="FunFam" id="3.10.50.40:FF:000004">
    <property type="entry name" value="Peptidyl-prolyl cis-trans isomerase"/>
    <property type="match status" value="1"/>
</dbReference>
<protein>
    <recommendedName>
        <fullName evidence="6">Peptidyl-prolyl cis-trans isomerase</fullName>
        <ecNumber evidence="6">5.2.1.8</ecNumber>
    </recommendedName>
</protein>
<feature type="domain" description="PPIase FKBP-type" evidence="7">
    <location>
        <begin position="114"/>
        <end position="200"/>
    </location>
</feature>
<dbReference type="EC" id="5.2.1.8" evidence="6"/>
<dbReference type="Proteomes" id="UP000270673">
    <property type="component" value="Chromosome"/>
</dbReference>
<keyword evidence="3 5" id="KW-0697">Rotamase</keyword>
<dbReference type="KEGG" id="buy:D8S85_05145"/>
<comment type="similarity">
    <text evidence="2 6">Belongs to the FKBP-type PPIase family.</text>
</comment>
<accession>A0A3Q9IM05</accession>
<dbReference type="AlphaFoldDB" id="A0A3Q9IM05"/>
<reference evidence="8 9" key="1">
    <citation type="submission" date="2018-10" db="EMBL/GenBank/DDBJ databases">
        <title>Butyricimonas faecalis sp. nov., isolated from human faeces and emended description of the genus Butyricimonas.</title>
        <authorList>
            <person name="Le Roy T."/>
            <person name="Van der Smissen P."/>
            <person name="Paquot A."/>
            <person name="Delzenne N."/>
            <person name="Muccioli G."/>
            <person name="Collet J.-F."/>
            <person name="Cani P.D."/>
        </authorList>
    </citation>
    <scope>NUCLEOTIDE SEQUENCE [LARGE SCALE GENOMIC DNA]</scope>
    <source>
        <strain evidence="8 9">H184</strain>
    </source>
</reference>
<dbReference type="RefSeq" id="WP_106479865.1">
    <property type="nucleotide sequence ID" value="NZ_CP032819.1"/>
</dbReference>
<dbReference type="InterPro" id="IPR000774">
    <property type="entry name" value="PPIase_FKBP_N"/>
</dbReference>
<organism evidence="8 9">
    <name type="scientific">Butyricimonas faecalis</name>
    <dbReference type="NCBI Taxonomy" id="2093856"/>
    <lineage>
        <taxon>Bacteria</taxon>
        <taxon>Pseudomonadati</taxon>
        <taxon>Bacteroidota</taxon>
        <taxon>Bacteroidia</taxon>
        <taxon>Bacteroidales</taxon>
        <taxon>Odoribacteraceae</taxon>
        <taxon>Butyricimonas</taxon>
    </lineage>
</organism>
<dbReference type="GO" id="GO:0006457">
    <property type="term" value="P:protein folding"/>
    <property type="evidence" value="ECO:0007669"/>
    <property type="project" value="InterPro"/>
</dbReference>
<evidence type="ECO:0000313" key="9">
    <source>
        <dbReference type="Proteomes" id="UP000270673"/>
    </source>
</evidence>
<evidence type="ECO:0000313" key="8">
    <source>
        <dbReference type="EMBL" id="AZS29000.1"/>
    </source>
</evidence>
<dbReference type="InterPro" id="IPR036944">
    <property type="entry name" value="PPIase_FKBP_N_sf"/>
</dbReference>
<gene>
    <name evidence="8" type="ORF">D8S85_05145</name>
</gene>
<dbReference type="GO" id="GO:0003755">
    <property type="term" value="F:peptidyl-prolyl cis-trans isomerase activity"/>
    <property type="evidence" value="ECO:0007669"/>
    <property type="project" value="UniProtKB-UniRule"/>
</dbReference>
<dbReference type="PROSITE" id="PS50059">
    <property type="entry name" value="FKBP_PPIASE"/>
    <property type="match status" value="1"/>
</dbReference>
<evidence type="ECO:0000256" key="4">
    <source>
        <dbReference type="ARBA" id="ARBA00023235"/>
    </source>
</evidence>
<dbReference type="NCBIfam" id="NF008602">
    <property type="entry name" value="PRK11570.1"/>
    <property type="match status" value="1"/>
</dbReference>
<comment type="catalytic activity">
    <reaction evidence="1 5 6">
        <text>[protein]-peptidylproline (omega=180) = [protein]-peptidylproline (omega=0)</text>
        <dbReference type="Rhea" id="RHEA:16237"/>
        <dbReference type="Rhea" id="RHEA-COMP:10747"/>
        <dbReference type="Rhea" id="RHEA-COMP:10748"/>
        <dbReference type="ChEBI" id="CHEBI:83833"/>
        <dbReference type="ChEBI" id="CHEBI:83834"/>
        <dbReference type="EC" id="5.2.1.8"/>
    </reaction>
</comment>
<dbReference type="EMBL" id="CP032819">
    <property type="protein sequence ID" value="AZS29000.1"/>
    <property type="molecule type" value="Genomic_DNA"/>
</dbReference>
<evidence type="ECO:0000256" key="3">
    <source>
        <dbReference type="ARBA" id="ARBA00023110"/>
    </source>
</evidence>
<proteinExistence type="inferred from homology"/>
<keyword evidence="9" id="KW-1185">Reference proteome</keyword>
<evidence type="ECO:0000256" key="5">
    <source>
        <dbReference type="PROSITE-ProRule" id="PRU00277"/>
    </source>
</evidence>
<dbReference type="Pfam" id="PF01346">
    <property type="entry name" value="FKBP_N"/>
    <property type="match status" value="1"/>
</dbReference>
<sequence>MKYTEELDKVSYCFGLSIASNLLSSGVNSINTEAFVDALRTVYAGQMPEIKPEEANQILQDYFNKLQNERGKAAKEAGEQFLNDNKNKEGVVTLASGLQYKIISAGNGAIPKSNDTVKCHYEGRLINGAVFDSSIRRGEPAEFPVNGVIAGWVEALQLMPVGSKWQLYIPSDLAYGPHGAGQAIGPNETLIFDIELLDIV</sequence>
<dbReference type="OrthoDB" id="9814548at2"/>
<dbReference type="SUPFAM" id="SSF54534">
    <property type="entry name" value="FKBP-like"/>
    <property type="match status" value="1"/>
</dbReference>
<dbReference type="PANTHER" id="PTHR43811">
    <property type="entry name" value="FKBP-TYPE PEPTIDYL-PROLYL CIS-TRANS ISOMERASE FKPA"/>
    <property type="match status" value="1"/>
</dbReference>
<evidence type="ECO:0000256" key="6">
    <source>
        <dbReference type="RuleBase" id="RU003915"/>
    </source>
</evidence>
<name>A0A3Q9IM05_9BACT</name>
<evidence type="ECO:0000259" key="7">
    <source>
        <dbReference type="PROSITE" id="PS50059"/>
    </source>
</evidence>
<dbReference type="Pfam" id="PF00254">
    <property type="entry name" value="FKBP_C"/>
    <property type="match status" value="1"/>
</dbReference>
<dbReference type="PANTHER" id="PTHR43811:SF19">
    <property type="entry name" value="39 KDA FK506-BINDING NUCLEAR PROTEIN"/>
    <property type="match status" value="1"/>
</dbReference>
<dbReference type="Gene3D" id="1.10.287.460">
    <property type="entry name" value="Peptidyl-prolyl cis-trans isomerase, FKBP-type, N-terminal domain"/>
    <property type="match status" value="1"/>
</dbReference>
<keyword evidence="4 5" id="KW-0413">Isomerase</keyword>